<dbReference type="AlphaFoldDB" id="A0A3A9K0R4"/>
<keyword evidence="2 5" id="KW-0812">Transmembrane</keyword>
<dbReference type="EMBL" id="PDOE01000005">
    <property type="protein sequence ID" value="RKL66694.1"/>
    <property type="molecule type" value="Genomic_DNA"/>
</dbReference>
<evidence type="ECO:0000313" key="6">
    <source>
        <dbReference type="EMBL" id="RKL66694.1"/>
    </source>
</evidence>
<name>A0A3A9K0R4_9BACI</name>
<comment type="caution">
    <text evidence="6">The sequence shown here is derived from an EMBL/GenBank/DDBJ whole genome shotgun (WGS) entry which is preliminary data.</text>
</comment>
<evidence type="ECO:0000256" key="3">
    <source>
        <dbReference type="ARBA" id="ARBA00022989"/>
    </source>
</evidence>
<reference evidence="6 7" key="1">
    <citation type="submission" date="2017-10" db="EMBL/GenBank/DDBJ databases">
        <title>Bacillus sp. nov., a halophilic bacterium isolated from a Keqin Lake.</title>
        <authorList>
            <person name="Wang H."/>
        </authorList>
    </citation>
    <scope>NUCLEOTIDE SEQUENCE [LARGE SCALE GENOMIC DNA]</scope>
    <source>
        <strain evidence="6 7">KCTC 13187</strain>
    </source>
</reference>
<accession>A0A3A9K0R4</accession>
<dbReference type="OrthoDB" id="1679205at2"/>
<proteinExistence type="predicted"/>
<keyword evidence="4 5" id="KW-0472">Membrane</keyword>
<feature type="transmembrane region" description="Helical" evidence="5">
    <location>
        <begin position="70"/>
        <end position="87"/>
    </location>
</feature>
<dbReference type="PANTHER" id="PTHR35529">
    <property type="entry name" value="MANGANESE EFFLUX PUMP MNTP-RELATED"/>
    <property type="match status" value="1"/>
</dbReference>
<keyword evidence="1" id="KW-1003">Cell membrane</keyword>
<dbReference type="InterPro" id="IPR014205">
    <property type="entry name" value="Spore_YtaF"/>
</dbReference>
<dbReference type="Pfam" id="PF02659">
    <property type="entry name" value="Mntp"/>
    <property type="match status" value="2"/>
</dbReference>
<gene>
    <name evidence="6" type="primary">ytaF</name>
    <name evidence="6" type="ORF">CR203_12705</name>
</gene>
<dbReference type="InterPro" id="IPR003810">
    <property type="entry name" value="Mntp/YtaF"/>
</dbReference>
<keyword evidence="3 5" id="KW-1133">Transmembrane helix</keyword>
<organism evidence="6 7">
    <name type="scientific">Salipaludibacillus neizhouensis</name>
    <dbReference type="NCBI Taxonomy" id="885475"/>
    <lineage>
        <taxon>Bacteria</taxon>
        <taxon>Bacillati</taxon>
        <taxon>Bacillota</taxon>
        <taxon>Bacilli</taxon>
        <taxon>Bacillales</taxon>
        <taxon>Bacillaceae</taxon>
    </lineage>
</organism>
<evidence type="ECO:0000256" key="4">
    <source>
        <dbReference type="ARBA" id="ARBA00023136"/>
    </source>
</evidence>
<dbReference type="RefSeq" id="WP_110934886.1">
    <property type="nucleotide sequence ID" value="NZ_KZ614146.1"/>
</dbReference>
<feature type="transmembrane region" description="Helical" evidence="5">
    <location>
        <begin position="34"/>
        <end position="58"/>
    </location>
</feature>
<feature type="transmembrane region" description="Helical" evidence="5">
    <location>
        <begin position="164"/>
        <end position="181"/>
    </location>
</feature>
<evidence type="ECO:0000313" key="7">
    <source>
        <dbReference type="Proteomes" id="UP000281498"/>
    </source>
</evidence>
<evidence type="ECO:0000256" key="2">
    <source>
        <dbReference type="ARBA" id="ARBA00022692"/>
    </source>
</evidence>
<dbReference type="Proteomes" id="UP000281498">
    <property type="component" value="Unassembled WGS sequence"/>
</dbReference>
<protein>
    <submittedName>
        <fullName evidence="6">Sporulation membrane protein YtaF</fullName>
    </submittedName>
</protein>
<keyword evidence="7" id="KW-1185">Reference proteome</keyword>
<dbReference type="PANTHER" id="PTHR35529:SF2">
    <property type="entry name" value="SPORULATION PROTEIN YTAF-RELATED"/>
    <property type="match status" value="1"/>
</dbReference>
<evidence type="ECO:0000256" key="1">
    <source>
        <dbReference type="ARBA" id="ARBA00022475"/>
    </source>
</evidence>
<sequence>MVEWLPILILAFAVSLDSFGVGVTYGLRKMKLPFISILSIMGCSAASVLLAMWVGVSVGGYLSVAAAERLGGFLLIGIGMFAMFQVFRHHSVTKKKGISEEKMVVNVELKQLGIVIRILRKPMEADLDDSGSITGAEAVLLGIALSLDAFGAGLGAALLGVSPLILAVSVAFMCGLFLTLGKLSGEKLMASSNINGLTFLPGLLLIILGLWKI</sequence>
<evidence type="ECO:0000256" key="5">
    <source>
        <dbReference type="SAM" id="Phobius"/>
    </source>
</evidence>
<feature type="transmembrane region" description="Helical" evidence="5">
    <location>
        <begin position="193"/>
        <end position="211"/>
    </location>
</feature>
<dbReference type="NCBIfam" id="TIGR02840">
    <property type="entry name" value="spore_YtaF"/>
    <property type="match status" value="1"/>
</dbReference>
<feature type="transmembrane region" description="Helical" evidence="5">
    <location>
        <begin position="6"/>
        <end position="27"/>
    </location>
</feature>